<evidence type="ECO:0000256" key="4">
    <source>
        <dbReference type="ARBA" id="ARBA00023002"/>
    </source>
</evidence>
<dbReference type="GO" id="GO:0051213">
    <property type="term" value="F:dioxygenase activity"/>
    <property type="evidence" value="ECO:0007669"/>
    <property type="project" value="UniProtKB-KW"/>
</dbReference>
<evidence type="ECO:0000256" key="5">
    <source>
        <dbReference type="ARBA" id="ARBA00023004"/>
    </source>
</evidence>
<keyword evidence="5" id="KW-0408">Iron</keyword>
<evidence type="ECO:0000313" key="6">
    <source>
        <dbReference type="EMBL" id="CEG43157.1"/>
    </source>
</evidence>
<dbReference type="Gene3D" id="2.60.120.590">
    <property type="entry name" value="Alpha-ketoglutarate-dependent dioxygenase AlkB-like"/>
    <property type="match status" value="1"/>
</dbReference>
<keyword evidence="4" id="KW-0560">Oxidoreductase</keyword>
<dbReference type="Proteomes" id="UP000054928">
    <property type="component" value="Unassembled WGS sequence"/>
</dbReference>
<evidence type="ECO:0000256" key="2">
    <source>
        <dbReference type="ARBA" id="ARBA00022723"/>
    </source>
</evidence>
<dbReference type="RefSeq" id="XP_024579526.1">
    <property type="nucleotide sequence ID" value="XM_024729117.1"/>
</dbReference>
<dbReference type="SUPFAM" id="SSF51197">
    <property type="entry name" value="Clavaminate synthase-like"/>
    <property type="match status" value="1"/>
</dbReference>
<dbReference type="InterPro" id="IPR032862">
    <property type="entry name" value="ALKBH6"/>
</dbReference>
<comment type="similarity">
    <text evidence="1">Belongs to the alkB family.</text>
</comment>
<evidence type="ECO:0000313" key="7">
    <source>
        <dbReference type="Proteomes" id="UP000054928"/>
    </source>
</evidence>
<dbReference type="AlphaFoldDB" id="A0A0P1AP28"/>
<organism evidence="6 7">
    <name type="scientific">Plasmopara halstedii</name>
    <name type="common">Downy mildew of sunflower</name>
    <dbReference type="NCBI Taxonomy" id="4781"/>
    <lineage>
        <taxon>Eukaryota</taxon>
        <taxon>Sar</taxon>
        <taxon>Stramenopiles</taxon>
        <taxon>Oomycota</taxon>
        <taxon>Peronosporomycetes</taxon>
        <taxon>Peronosporales</taxon>
        <taxon>Peronosporaceae</taxon>
        <taxon>Plasmopara</taxon>
    </lineage>
</organism>
<dbReference type="InterPro" id="IPR037151">
    <property type="entry name" value="AlkB-like_sf"/>
</dbReference>
<dbReference type="PANTHER" id="PTHR46030:SF1">
    <property type="entry name" value="ALPHA-KETOGLUTARATE-DEPENDENT DIOXYGENASE ALKB HOMOLOG 6"/>
    <property type="match status" value="1"/>
</dbReference>
<protein>
    <submittedName>
        <fullName evidence="6">Alkylated dna repair protein alkb</fullName>
    </submittedName>
</protein>
<reference evidence="7" key="1">
    <citation type="submission" date="2014-09" db="EMBL/GenBank/DDBJ databases">
        <authorList>
            <person name="Sharma Rahul"/>
            <person name="Thines Marco"/>
        </authorList>
    </citation>
    <scope>NUCLEOTIDE SEQUENCE [LARGE SCALE GENOMIC DNA]</scope>
</reference>
<evidence type="ECO:0000256" key="3">
    <source>
        <dbReference type="ARBA" id="ARBA00022964"/>
    </source>
</evidence>
<dbReference type="GeneID" id="36408426"/>
<name>A0A0P1AP28_PLAHL</name>
<keyword evidence="7" id="KW-1185">Reference proteome</keyword>
<accession>A0A0P1AP28</accession>
<dbReference type="PANTHER" id="PTHR46030">
    <property type="entry name" value="ALPHA-KETOGLUTARATE-DEPENDENT DIOXYGENASE ALKB HOMOLOG 6"/>
    <property type="match status" value="1"/>
</dbReference>
<keyword evidence="3" id="KW-0223">Dioxygenase</keyword>
<evidence type="ECO:0000256" key="1">
    <source>
        <dbReference type="ARBA" id="ARBA00007879"/>
    </source>
</evidence>
<dbReference type="OrthoDB" id="412814at2759"/>
<dbReference type="GO" id="GO:0005634">
    <property type="term" value="C:nucleus"/>
    <property type="evidence" value="ECO:0007669"/>
    <property type="project" value="TreeGrafter"/>
</dbReference>
<keyword evidence="2" id="KW-0479">Metal-binding</keyword>
<dbReference type="GO" id="GO:0046872">
    <property type="term" value="F:metal ion binding"/>
    <property type="evidence" value="ECO:0007669"/>
    <property type="project" value="UniProtKB-KW"/>
</dbReference>
<proteinExistence type="inferred from homology"/>
<dbReference type="EMBL" id="CCYD01000653">
    <property type="protein sequence ID" value="CEG43157.1"/>
    <property type="molecule type" value="Genomic_DNA"/>
</dbReference>
<sequence>MNINIESDWLDYCDFYIMNFVHMLREERRRAYEAGASTTHLETKLKVANIGKINDDILQLGRLKVWATRSKIDIEEFRKGPIVGVYYIPNWITPDEEFAILERVYGIPNEHNKWVKLKHRRLQMWGGEVKAPFDRLPLPEWLEQVSQTLVDTEIFTKAKKPNHALINEYGHWC</sequence>